<gene>
    <name evidence="6" type="ORF">UXM345_LOCUS19373</name>
    <name evidence="5" type="ORF">XDN619_LOCUS33924</name>
</gene>
<evidence type="ECO:0000256" key="2">
    <source>
        <dbReference type="ARBA" id="ARBA00023043"/>
    </source>
</evidence>
<evidence type="ECO:0000313" key="7">
    <source>
        <dbReference type="Proteomes" id="UP000663842"/>
    </source>
</evidence>
<proteinExistence type="predicted"/>
<feature type="compositionally biased region" description="Basic residues" evidence="4">
    <location>
        <begin position="1"/>
        <end position="13"/>
    </location>
</feature>
<dbReference type="PANTHER" id="PTHR24198:SF165">
    <property type="entry name" value="ANKYRIN REPEAT-CONTAINING PROTEIN-RELATED"/>
    <property type="match status" value="1"/>
</dbReference>
<feature type="repeat" description="ANK" evidence="3">
    <location>
        <begin position="281"/>
        <end position="313"/>
    </location>
</feature>
<keyword evidence="1" id="KW-0677">Repeat</keyword>
<feature type="non-terminal residue" evidence="6">
    <location>
        <position position="406"/>
    </location>
</feature>
<evidence type="ECO:0000256" key="3">
    <source>
        <dbReference type="PROSITE-ProRule" id="PRU00023"/>
    </source>
</evidence>
<feature type="compositionally biased region" description="Low complexity" evidence="4">
    <location>
        <begin position="54"/>
        <end position="72"/>
    </location>
</feature>
<evidence type="ECO:0000256" key="1">
    <source>
        <dbReference type="ARBA" id="ARBA00022737"/>
    </source>
</evidence>
<comment type="caution">
    <text evidence="6">The sequence shown here is derived from an EMBL/GenBank/DDBJ whole genome shotgun (WGS) entry which is preliminary data.</text>
</comment>
<accession>A0A819SA59</accession>
<protein>
    <submittedName>
        <fullName evidence="6">Uncharacterized protein</fullName>
    </submittedName>
</protein>
<evidence type="ECO:0000313" key="6">
    <source>
        <dbReference type="EMBL" id="CAF4053420.1"/>
    </source>
</evidence>
<feature type="region of interest" description="Disordered" evidence="4">
    <location>
        <begin position="1"/>
        <end position="39"/>
    </location>
</feature>
<dbReference type="PROSITE" id="PS50088">
    <property type="entry name" value="ANK_REPEAT"/>
    <property type="match status" value="2"/>
</dbReference>
<reference evidence="6" key="1">
    <citation type="submission" date="2021-02" db="EMBL/GenBank/DDBJ databases">
        <authorList>
            <person name="Nowell W R."/>
        </authorList>
    </citation>
    <scope>NUCLEOTIDE SEQUENCE</scope>
</reference>
<dbReference type="InterPro" id="IPR036770">
    <property type="entry name" value="Ankyrin_rpt-contain_sf"/>
</dbReference>
<dbReference type="EMBL" id="CAJNRG010017398">
    <property type="protein sequence ID" value="CAF2223498.1"/>
    <property type="molecule type" value="Genomic_DNA"/>
</dbReference>
<evidence type="ECO:0000256" key="4">
    <source>
        <dbReference type="SAM" id="MobiDB-lite"/>
    </source>
</evidence>
<dbReference type="Pfam" id="PF12796">
    <property type="entry name" value="Ank_2"/>
    <property type="match status" value="2"/>
</dbReference>
<dbReference type="Proteomes" id="UP000663887">
    <property type="component" value="Unassembled WGS sequence"/>
</dbReference>
<sequence>MPRRSLRPQRHPIHPLNDDDNNNNNNTNTSPSQNLLQNEQPVTIQDTIVTTVNSVPDIPSDSSSAPSMSGASSEHKKHRHNTRTDQSVANVTTTSTLPQPSKTTNSFLATFTGVKNSLLGRTNAPAPFFQAAEENKSLLSYILSEPNPSLNIIQEFERNGAQLNAITDEGNTALHLIARTEIISTESINIVDYLTRKGCDPNRQNDYGWTAAHYALAHHNTDLVVYLLKVMVDVNLPTFDIHDGYPTQTQLLHIAARKNDSALIRLLIKTYKARVNIFDENGCTPLHICCYENNIDALKALLENDADFQKGTRLNPHETPISICVKYQHDQCLKALFDYTTNFNWKRYFSQLPRSPLLCDFPSTYAIELLVQHSLDINLCDERGNTFLHYLVAKKDDDYEKYIIKL</sequence>
<feature type="repeat" description="ANK" evidence="3">
    <location>
        <begin position="169"/>
        <end position="206"/>
    </location>
</feature>
<dbReference type="EMBL" id="CAJOBF010002740">
    <property type="protein sequence ID" value="CAF4053420.1"/>
    <property type="molecule type" value="Genomic_DNA"/>
</dbReference>
<feature type="non-terminal residue" evidence="6">
    <location>
        <position position="1"/>
    </location>
</feature>
<dbReference type="PANTHER" id="PTHR24198">
    <property type="entry name" value="ANKYRIN REPEAT AND PROTEIN KINASE DOMAIN-CONTAINING PROTEIN"/>
    <property type="match status" value="1"/>
</dbReference>
<dbReference type="Proteomes" id="UP000663842">
    <property type="component" value="Unassembled WGS sequence"/>
</dbReference>
<dbReference type="Gene3D" id="1.25.40.20">
    <property type="entry name" value="Ankyrin repeat-containing domain"/>
    <property type="match status" value="2"/>
</dbReference>
<dbReference type="AlphaFoldDB" id="A0A819SA59"/>
<feature type="region of interest" description="Disordered" evidence="4">
    <location>
        <begin position="53"/>
        <end position="87"/>
    </location>
</feature>
<evidence type="ECO:0000313" key="5">
    <source>
        <dbReference type="EMBL" id="CAF2223498.1"/>
    </source>
</evidence>
<dbReference type="PROSITE" id="PS50297">
    <property type="entry name" value="ANK_REP_REGION"/>
    <property type="match status" value="1"/>
</dbReference>
<feature type="compositionally biased region" description="Polar residues" evidence="4">
    <location>
        <begin position="30"/>
        <end position="39"/>
    </location>
</feature>
<name>A0A819SA59_9BILA</name>
<keyword evidence="2 3" id="KW-0040">ANK repeat</keyword>
<dbReference type="SUPFAM" id="SSF48403">
    <property type="entry name" value="Ankyrin repeat"/>
    <property type="match status" value="2"/>
</dbReference>
<organism evidence="6 7">
    <name type="scientific">Rotaria magnacalcarata</name>
    <dbReference type="NCBI Taxonomy" id="392030"/>
    <lineage>
        <taxon>Eukaryota</taxon>
        <taxon>Metazoa</taxon>
        <taxon>Spiralia</taxon>
        <taxon>Gnathifera</taxon>
        <taxon>Rotifera</taxon>
        <taxon>Eurotatoria</taxon>
        <taxon>Bdelloidea</taxon>
        <taxon>Philodinida</taxon>
        <taxon>Philodinidae</taxon>
        <taxon>Rotaria</taxon>
    </lineage>
</organism>
<dbReference type="SMART" id="SM00248">
    <property type="entry name" value="ANK"/>
    <property type="match status" value="5"/>
</dbReference>
<dbReference type="InterPro" id="IPR002110">
    <property type="entry name" value="Ankyrin_rpt"/>
</dbReference>